<proteinExistence type="predicted"/>
<dbReference type="Pfam" id="PF00005">
    <property type="entry name" value="ABC_tran"/>
    <property type="match status" value="1"/>
</dbReference>
<dbReference type="GO" id="GO:0016020">
    <property type="term" value="C:membrane"/>
    <property type="evidence" value="ECO:0007669"/>
    <property type="project" value="UniProtKB-SubCell"/>
</dbReference>
<dbReference type="FunFam" id="3.40.50.300:FF:001882">
    <property type="entry name" value="ABC efflux transporter, putative"/>
    <property type="match status" value="1"/>
</dbReference>
<evidence type="ECO:0000259" key="8">
    <source>
        <dbReference type="PROSITE" id="PS50893"/>
    </source>
</evidence>
<evidence type="ECO:0000313" key="10">
    <source>
        <dbReference type="Proteomes" id="UP000054559"/>
    </source>
</evidence>
<keyword evidence="3" id="KW-0812">Transmembrane</keyword>
<feature type="domain" description="ABC transporter" evidence="8">
    <location>
        <begin position="71"/>
        <end position="309"/>
    </location>
</feature>
<name>A0A0J8QNZ0_COCIT</name>
<dbReference type="EMBL" id="DS268233">
    <property type="protein sequence ID" value="KMU72998.1"/>
    <property type="molecule type" value="Genomic_DNA"/>
</dbReference>
<evidence type="ECO:0000256" key="7">
    <source>
        <dbReference type="ARBA" id="ARBA00023136"/>
    </source>
</evidence>
<dbReference type="Pfam" id="PF19055">
    <property type="entry name" value="ABC2_membrane_7"/>
    <property type="match status" value="1"/>
</dbReference>
<dbReference type="SMART" id="SM00382">
    <property type="entry name" value="AAA"/>
    <property type="match status" value="1"/>
</dbReference>
<keyword evidence="7" id="KW-0472">Membrane</keyword>
<dbReference type="OrthoDB" id="66620at2759"/>
<dbReference type="GO" id="GO:0016887">
    <property type="term" value="F:ATP hydrolysis activity"/>
    <property type="evidence" value="ECO:0007669"/>
    <property type="project" value="InterPro"/>
</dbReference>
<dbReference type="PROSITE" id="PS50893">
    <property type="entry name" value="ABC_TRANSPORTER_2"/>
    <property type="match status" value="1"/>
</dbReference>
<organism evidence="9 10">
    <name type="scientific">Coccidioides immitis RMSCC 3703</name>
    <dbReference type="NCBI Taxonomy" id="454286"/>
    <lineage>
        <taxon>Eukaryota</taxon>
        <taxon>Fungi</taxon>
        <taxon>Dikarya</taxon>
        <taxon>Ascomycota</taxon>
        <taxon>Pezizomycotina</taxon>
        <taxon>Eurotiomycetes</taxon>
        <taxon>Eurotiomycetidae</taxon>
        <taxon>Onygenales</taxon>
        <taxon>Onygenaceae</taxon>
        <taxon>Coccidioides</taxon>
    </lineage>
</organism>
<sequence length="463" mass="50932">MIAEEKGISRVEADEEAAIGIDSHVQAAKHQSRTHLSFRKVQPVDVHVKELVVRVDTVPPIWQSSPSLLWDRLRRKTKGDPLKTVLDGVTAAMPSGSLTAIIGGSGSGKTSLLNVMAGRMNTGRVKISGSATFNGHDNINSVRSAYVMQQDVLIPTLTVRETLQYSADLRLPPPTTHDERQNVVNNVILELGLKECADTRIGTTTHKGCSGGEKRRTSIGVQMLSNPSVLFCDEPTTGLDATSAFQVIKTLKALARDGRTVIVSIHAPRSEIWGLFDQVILLSRGSVLYSGPVDMALSHFEECGHSIPAFVNPAEFLIDLAAYDNRSEESEFFSRERIEKLQRAWRESPNNRLLDEKASSQNRGIASEKAYQSITPQKGASFGQQFRVLTARTMKMTVRDPMGMTASLFEAIGMAVMNGWVYLRLDRSLAGIRSRQGSLYTASSLNGYLNLFTSFRLLRISLV</sequence>
<dbReference type="PANTHER" id="PTHR48041:SF119">
    <property type="entry name" value="ROA1P"/>
    <property type="match status" value="1"/>
</dbReference>
<dbReference type="SUPFAM" id="SSF52540">
    <property type="entry name" value="P-loop containing nucleoside triphosphate hydrolases"/>
    <property type="match status" value="1"/>
</dbReference>
<keyword evidence="6" id="KW-1133">Transmembrane helix</keyword>
<evidence type="ECO:0000256" key="6">
    <source>
        <dbReference type="ARBA" id="ARBA00022989"/>
    </source>
</evidence>
<evidence type="ECO:0000256" key="3">
    <source>
        <dbReference type="ARBA" id="ARBA00022692"/>
    </source>
</evidence>
<evidence type="ECO:0000256" key="5">
    <source>
        <dbReference type="ARBA" id="ARBA00022840"/>
    </source>
</evidence>
<gene>
    <name evidence="9" type="ORF">CISG_09879</name>
</gene>
<dbReference type="AlphaFoldDB" id="A0A0J8QNZ0"/>
<keyword evidence="5 9" id="KW-0067">ATP-binding</keyword>
<dbReference type="GO" id="GO:0005524">
    <property type="term" value="F:ATP binding"/>
    <property type="evidence" value="ECO:0007669"/>
    <property type="project" value="UniProtKB-KW"/>
</dbReference>
<protein>
    <submittedName>
        <fullName evidence="9">ATP-binding cassette sub-family G member 8</fullName>
    </submittedName>
</protein>
<dbReference type="Proteomes" id="UP000054559">
    <property type="component" value="Unassembled WGS sequence"/>
</dbReference>
<dbReference type="InterPro" id="IPR003439">
    <property type="entry name" value="ABC_transporter-like_ATP-bd"/>
</dbReference>
<keyword evidence="4" id="KW-0547">Nucleotide-binding</keyword>
<dbReference type="InterPro" id="IPR043926">
    <property type="entry name" value="ABCG_dom"/>
</dbReference>
<dbReference type="GO" id="GO:0140359">
    <property type="term" value="F:ABC-type transporter activity"/>
    <property type="evidence" value="ECO:0007669"/>
    <property type="project" value="InterPro"/>
</dbReference>
<dbReference type="InterPro" id="IPR027417">
    <property type="entry name" value="P-loop_NTPase"/>
</dbReference>
<evidence type="ECO:0000313" key="9">
    <source>
        <dbReference type="EMBL" id="KMU72998.1"/>
    </source>
</evidence>
<evidence type="ECO:0000256" key="1">
    <source>
        <dbReference type="ARBA" id="ARBA00004141"/>
    </source>
</evidence>
<dbReference type="Gene3D" id="3.40.50.300">
    <property type="entry name" value="P-loop containing nucleotide triphosphate hydrolases"/>
    <property type="match status" value="1"/>
</dbReference>
<reference evidence="10" key="1">
    <citation type="journal article" date="2010" name="Genome Res.">
        <title>Population genomic sequencing of Coccidioides fungi reveals recent hybridization and transposon control.</title>
        <authorList>
            <person name="Neafsey D.E."/>
            <person name="Barker B.M."/>
            <person name="Sharpton T.J."/>
            <person name="Stajich J.E."/>
            <person name="Park D.J."/>
            <person name="Whiston E."/>
            <person name="Hung C.-Y."/>
            <person name="McMahan C."/>
            <person name="White J."/>
            <person name="Sykes S."/>
            <person name="Heiman D."/>
            <person name="Young S."/>
            <person name="Zeng Q."/>
            <person name="Abouelleil A."/>
            <person name="Aftuck L."/>
            <person name="Bessette D."/>
            <person name="Brown A."/>
            <person name="FitzGerald M."/>
            <person name="Lui A."/>
            <person name="Macdonald J.P."/>
            <person name="Priest M."/>
            <person name="Orbach M.J."/>
            <person name="Galgiani J.N."/>
            <person name="Kirkland T.N."/>
            <person name="Cole G.T."/>
            <person name="Birren B.W."/>
            <person name="Henn M.R."/>
            <person name="Taylor J.W."/>
            <person name="Rounsley S.D."/>
        </authorList>
    </citation>
    <scope>NUCLEOTIDE SEQUENCE [LARGE SCALE GENOMIC DNA]</scope>
    <source>
        <strain evidence="10">RMSCC 3703</strain>
    </source>
</reference>
<comment type="subcellular location">
    <subcellularLocation>
        <location evidence="1">Membrane</location>
        <topology evidence="1">Multi-pass membrane protein</topology>
    </subcellularLocation>
</comment>
<keyword evidence="2" id="KW-0813">Transport</keyword>
<dbReference type="STRING" id="454286.A0A0J8QNZ0"/>
<evidence type="ECO:0000256" key="4">
    <source>
        <dbReference type="ARBA" id="ARBA00022741"/>
    </source>
</evidence>
<dbReference type="InterPro" id="IPR050352">
    <property type="entry name" value="ABCG_transporters"/>
</dbReference>
<dbReference type="InterPro" id="IPR003593">
    <property type="entry name" value="AAA+_ATPase"/>
</dbReference>
<dbReference type="PANTHER" id="PTHR48041">
    <property type="entry name" value="ABC TRANSPORTER G FAMILY MEMBER 28"/>
    <property type="match status" value="1"/>
</dbReference>
<evidence type="ECO:0000256" key="2">
    <source>
        <dbReference type="ARBA" id="ARBA00022448"/>
    </source>
</evidence>
<accession>A0A0J8QNZ0</accession>